<dbReference type="RefSeq" id="WP_369210168.1">
    <property type="nucleotide sequence ID" value="NZ_JBFNXQ010000123.1"/>
</dbReference>
<gene>
    <name evidence="2" type="ORF">ABQ292_23695</name>
</gene>
<sequence length="157" mass="17547">MESDDTTDRTTAAAQLATLRADRAALADRLEHSGSWWPWDVGLGLWVFLVIGSQSLQNDWVRAGAVVLALLGVRVVYVLFRRATGVWVDGWRRGRTRRGMWAWVAWVLVVYAAAFTAENELGLRGAMAVGGVVLGVTLAAFNRWWMRVYVAELRGER</sequence>
<name>A0ABV3XLA3_9ACTN</name>
<keyword evidence="1" id="KW-0812">Transmembrane</keyword>
<dbReference type="EMBL" id="JBFNXQ010000123">
    <property type="protein sequence ID" value="MEX5721363.1"/>
    <property type="molecule type" value="Genomic_DNA"/>
</dbReference>
<feature type="transmembrane region" description="Helical" evidence="1">
    <location>
        <begin position="60"/>
        <end position="80"/>
    </location>
</feature>
<feature type="transmembrane region" description="Helical" evidence="1">
    <location>
        <begin position="123"/>
        <end position="145"/>
    </location>
</feature>
<evidence type="ECO:0000256" key="1">
    <source>
        <dbReference type="SAM" id="Phobius"/>
    </source>
</evidence>
<proteinExistence type="predicted"/>
<evidence type="ECO:0000313" key="3">
    <source>
        <dbReference type="Proteomes" id="UP001560045"/>
    </source>
</evidence>
<organism evidence="2 3">
    <name type="scientific">Geodermatophilus maliterrae</name>
    <dbReference type="NCBI Taxonomy" id="3162531"/>
    <lineage>
        <taxon>Bacteria</taxon>
        <taxon>Bacillati</taxon>
        <taxon>Actinomycetota</taxon>
        <taxon>Actinomycetes</taxon>
        <taxon>Geodermatophilales</taxon>
        <taxon>Geodermatophilaceae</taxon>
        <taxon>Geodermatophilus</taxon>
    </lineage>
</organism>
<feature type="transmembrane region" description="Helical" evidence="1">
    <location>
        <begin position="100"/>
        <end position="117"/>
    </location>
</feature>
<keyword evidence="1" id="KW-0472">Membrane</keyword>
<evidence type="ECO:0000313" key="2">
    <source>
        <dbReference type="EMBL" id="MEX5721363.1"/>
    </source>
</evidence>
<accession>A0ABV3XLA3</accession>
<comment type="caution">
    <text evidence="2">The sequence shown here is derived from an EMBL/GenBank/DDBJ whole genome shotgun (WGS) entry which is preliminary data.</text>
</comment>
<dbReference type="Proteomes" id="UP001560045">
    <property type="component" value="Unassembled WGS sequence"/>
</dbReference>
<reference evidence="2 3" key="1">
    <citation type="submission" date="2024-06" db="EMBL/GenBank/DDBJ databases">
        <title>Draft genome sequence of Geodermatophilus badlandi, a novel member of the Geodermatophilaceae isolated from badland sedimentary rocks in the Red desert, Wyoming, USA.</title>
        <authorList>
            <person name="Ben Tekaya S."/>
            <person name="Nouioui I."/>
            <person name="Flores G.M."/>
            <person name="Shaal M.N."/>
            <person name="Bredoire F."/>
            <person name="Basile F."/>
            <person name="Van Diepen L."/>
            <person name="Ward N.L."/>
        </authorList>
    </citation>
    <scope>NUCLEOTIDE SEQUENCE [LARGE SCALE GENOMIC DNA]</scope>
    <source>
        <strain evidence="2 3">WL48A</strain>
    </source>
</reference>
<keyword evidence="3" id="KW-1185">Reference proteome</keyword>
<keyword evidence="1" id="KW-1133">Transmembrane helix</keyword>
<protein>
    <submittedName>
        <fullName evidence="2">Uncharacterized protein</fullName>
    </submittedName>
</protein>